<feature type="domain" description="CBS" evidence="12">
    <location>
        <begin position="288"/>
        <end position="345"/>
    </location>
</feature>
<comment type="caution">
    <text evidence="14">The sequence shown here is derived from an EMBL/GenBank/DDBJ whole genome shotgun (WGS) entry which is preliminary data.</text>
</comment>
<dbReference type="OrthoDB" id="9798188at2"/>
<accession>A0A162MAG6</accession>
<dbReference type="CDD" id="cd04590">
    <property type="entry name" value="CBS_pair_CorC_HlyC_assoc"/>
    <property type="match status" value="1"/>
</dbReference>
<feature type="transmembrane region" description="Helical" evidence="11">
    <location>
        <begin position="6"/>
        <end position="31"/>
    </location>
</feature>
<name>A0A162MAG6_9BACL</name>
<dbReference type="EMBL" id="LVJI01000048">
    <property type="protein sequence ID" value="OAB41093.1"/>
    <property type="molecule type" value="Genomic_DNA"/>
</dbReference>
<evidence type="ECO:0000256" key="6">
    <source>
        <dbReference type="ARBA" id="ARBA00022989"/>
    </source>
</evidence>
<dbReference type="InterPro" id="IPR036318">
    <property type="entry name" value="FAD-bd_PCMH-like_sf"/>
</dbReference>
<evidence type="ECO:0008006" key="16">
    <source>
        <dbReference type="Google" id="ProtNLM"/>
    </source>
</evidence>
<keyword evidence="5" id="KW-0677">Repeat</keyword>
<evidence type="ECO:0000256" key="5">
    <source>
        <dbReference type="ARBA" id="ARBA00022737"/>
    </source>
</evidence>
<dbReference type="Pfam" id="PF01595">
    <property type="entry name" value="CNNM"/>
    <property type="match status" value="1"/>
</dbReference>
<dbReference type="InterPro" id="IPR044751">
    <property type="entry name" value="Ion_transp-like_CBS"/>
</dbReference>
<dbReference type="SUPFAM" id="SSF54631">
    <property type="entry name" value="CBS-domain pair"/>
    <property type="match status" value="1"/>
</dbReference>
<dbReference type="SUPFAM" id="SSF56176">
    <property type="entry name" value="FAD-binding/transporter-associated domain-like"/>
    <property type="match status" value="1"/>
</dbReference>
<keyword evidence="4 10" id="KW-0812">Transmembrane</keyword>
<dbReference type="PROSITE" id="PS51371">
    <property type="entry name" value="CBS"/>
    <property type="match status" value="2"/>
</dbReference>
<dbReference type="SMART" id="SM01091">
    <property type="entry name" value="CorC_HlyC"/>
    <property type="match status" value="1"/>
</dbReference>
<dbReference type="Pfam" id="PF03471">
    <property type="entry name" value="CorC_HlyC"/>
    <property type="match status" value="1"/>
</dbReference>
<keyword evidence="6 10" id="KW-1133">Transmembrane helix</keyword>
<dbReference type="GO" id="GO:0050660">
    <property type="term" value="F:flavin adenine dinucleotide binding"/>
    <property type="evidence" value="ECO:0007669"/>
    <property type="project" value="InterPro"/>
</dbReference>
<dbReference type="InterPro" id="IPR051676">
    <property type="entry name" value="UPF0053_domain"/>
</dbReference>
<dbReference type="PROSITE" id="PS51846">
    <property type="entry name" value="CNNM"/>
    <property type="match status" value="1"/>
</dbReference>
<evidence type="ECO:0000256" key="11">
    <source>
        <dbReference type="SAM" id="Phobius"/>
    </source>
</evidence>
<evidence type="ECO:0000256" key="4">
    <source>
        <dbReference type="ARBA" id="ARBA00022692"/>
    </source>
</evidence>
<evidence type="ECO:0000256" key="8">
    <source>
        <dbReference type="ARBA" id="ARBA00023136"/>
    </source>
</evidence>
<dbReference type="PANTHER" id="PTHR43099:SF2">
    <property type="entry name" value="UPF0053 PROTEIN YRKA"/>
    <property type="match status" value="1"/>
</dbReference>
<dbReference type="Pfam" id="PF00571">
    <property type="entry name" value="CBS"/>
    <property type="match status" value="2"/>
</dbReference>
<evidence type="ECO:0000256" key="9">
    <source>
        <dbReference type="PROSITE-ProRule" id="PRU00703"/>
    </source>
</evidence>
<comment type="similarity">
    <text evidence="2">Belongs to the UPF0053 family.</text>
</comment>
<gene>
    <name evidence="14" type="ORF">PBAT_21245</name>
</gene>
<dbReference type="AlphaFoldDB" id="A0A162MAG6"/>
<dbReference type="GO" id="GO:0005886">
    <property type="term" value="C:plasma membrane"/>
    <property type="evidence" value="ECO:0007669"/>
    <property type="project" value="UniProtKB-SubCell"/>
</dbReference>
<dbReference type="Gene3D" id="3.30.465.10">
    <property type="match status" value="1"/>
</dbReference>
<evidence type="ECO:0000313" key="15">
    <source>
        <dbReference type="Proteomes" id="UP000077355"/>
    </source>
</evidence>
<evidence type="ECO:0000256" key="7">
    <source>
        <dbReference type="ARBA" id="ARBA00023122"/>
    </source>
</evidence>
<dbReference type="FunFam" id="3.10.580.10:FF:000002">
    <property type="entry name" value="Magnesium/cobalt efflux protein CorC"/>
    <property type="match status" value="1"/>
</dbReference>
<dbReference type="SMART" id="SM00116">
    <property type="entry name" value="CBS"/>
    <property type="match status" value="2"/>
</dbReference>
<organism evidence="14 15">
    <name type="scientific">Paenibacillus antarcticus</name>
    <dbReference type="NCBI Taxonomy" id="253703"/>
    <lineage>
        <taxon>Bacteria</taxon>
        <taxon>Bacillati</taxon>
        <taxon>Bacillota</taxon>
        <taxon>Bacilli</taxon>
        <taxon>Bacillales</taxon>
        <taxon>Paenibacillaceae</taxon>
        <taxon>Paenibacillus</taxon>
    </lineage>
</organism>
<keyword evidence="7 9" id="KW-0129">CBS domain</keyword>
<dbReference type="PANTHER" id="PTHR43099">
    <property type="entry name" value="UPF0053 PROTEIN YRKA"/>
    <property type="match status" value="1"/>
</dbReference>
<feature type="domain" description="CNNM transmembrane" evidence="13">
    <location>
        <begin position="2"/>
        <end position="205"/>
    </location>
</feature>
<evidence type="ECO:0000313" key="14">
    <source>
        <dbReference type="EMBL" id="OAB41093.1"/>
    </source>
</evidence>
<dbReference type="Proteomes" id="UP000077355">
    <property type="component" value="Unassembled WGS sequence"/>
</dbReference>
<proteinExistence type="inferred from homology"/>
<comment type="subcellular location">
    <subcellularLocation>
        <location evidence="1">Cell membrane</location>
        <topology evidence="1">Multi-pass membrane protein</topology>
    </subcellularLocation>
</comment>
<evidence type="ECO:0000259" key="12">
    <source>
        <dbReference type="PROSITE" id="PS51371"/>
    </source>
</evidence>
<evidence type="ECO:0000256" key="10">
    <source>
        <dbReference type="PROSITE-ProRule" id="PRU01193"/>
    </source>
</evidence>
<dbReference type="Gene3D" id="3.10.580.10">
    <property type="entry name" value="CBS-domain"/>
    <property type="match status" value="1"/>
</dbReference>
<dbReference type="RefSeq" id="WP_068652681.1">
    <property type="nucleotide sequence ID" value="NZ_CP043611.1"/>
</dbReference>
<dbReference type="InterPro" id="IPR000644">
    <property type="entry name" value="CBS_dom"/>
</dbReference>
<dbReference type="InterPro" id="IPR046342">
    <property type="entry name" value="CBS_dom_sf"/>
</dbReference>
<protein>
    <recommendedName>
        <fullName evidence="16">Transporter associated domain protein</fullName>
    </recommendedName>
</protein>
<keyword evidence="3" id="KW-1003">Cell membrane</keyword>
<reference evidence="14 15" key="1">
    <citation type="submission" date="2016-03" db="EMBL/GenBank/DDBJ databases">
        <title>Draft genome sequence of Paenibacillus antarcticus CECT 5836.</title>
        <authorList>
            <person name="Shin S.-K."/>
            <person name="Yi H."/>
        </authorList>
    </citation>
    <scope>NUCLEOTIDE SEQUENCE [LARGE SCALE GENOMIC DNA]</scope>
    <source>
        <strain evidence="14 15">CECT 5836</strain>
    </source>
</reference>
<keyword evidence="8 10" id="KW-0472">Membrane</keyword>
<evidence type="ECO:0000259" key="13">
    <source>
        <dbReference type="PROSITE" id="PS51846"/>
    </source>
</evidence>
<dbReference type="InterPro" id="IPR016169">
    <property type="entry name" value="FAD-bd_PCMH_sub2"/>
</dbReference>
<feature type="domain" description="CBS" evidence="12">
    <location>
        <begin position="226"/>
        <end position="283"/>
    </location>
</feature>
<dbReference type="InterPro" id="IPR002550">
    <property type="entry name" value="CNNM"/>
</dbReference>
<evidence type="ECO:0000256" key="2">
    <source>
        <dbReference type="ARBA" id="ARBA00006337"/>
    </source>
</evidence>
<keyword evidence="15" id="KW-1185">Reference proteome</keyword>
<evidence type="ECO:0000256" key="1">
    <source>
        <dbReference type="ARBA" id="ARBA00004651"/>
    </source>
</evidence>
<dbReference type="InterPro" id="IPR005170">
    <property type="entry name" value="Transptr-assoc_dom"/>
</dbReference>
<sequence>MESGRPGLNLILIAILIALTAFFVAVEFAMVRLRSSRVDQMISEGRKNAGAVKKVLNNLDGYLSACQLGITITSLGLGWLGEPTVESLLHPLFAKMQLSQGLNDIISFIIAFVAITYLHVVVGELAPKTIAIRKTEFIALLTAHPIIWFDKMMRPFIWTLNGSANQLVKMIGIKPASEHEEAHSEEELQIIINESYESGKINKNELGYVNRIFAFDNMLAKDILVPRTDMVCLYTDMSQQENMEIIKREQYTRFPVAHENKDNIIGIINTKRFFLAYDDNPDVEVSTLMQPVMSVPETASVDALLKKMQRESTHIAILVDEYGGTSGMVTIEDILEQIVGEIRDEFDSEEEQEITKVGDNHIIADGKASLTLINNLLPTEFETEEWDSIGGWLYGHQSELEEGDQWQHENVTFTLLEKDKHRYCKVELMVVS</sequence>
<evidence type="ECO:0000256" key="3">
    <source>
        <dbReference type="ARBA" id="ARBA00022475"/>
    </source>
</evidence>
<feature type="transmembrane region" description="Helical" evidence="11">
    <location>
        <begin position="105"/>
        <end position="126"/>
    </location>
</feature>